<reference evidence="1 2" key="1">
    <citation type="submission" date="2018-11" db="EMBL/GenBank/DDBJ databases">
        <title>Rhodococcus spongicola sp. nov. and Rhodococcus xishaensis sp. nov. from marine sponges.</title>
        <authorList>
            <person name="Li L."/>
            <person name="Lin H.W."/>
        </authorList>
    </citation>
    <scope>NUCLEOTIDE SEQUENCE [LARGE SCALE GENOMIC DNA]</scope>
    <source>
        <strain evidence="1 2">LHW50502</strain>
    </source>
</reference>
<accession>A0A3S3ARF7</accession>
<proteinExistence type="predicted"/>
<dbReference type="AlphaFoldDB" id="A0A3S3ARF7"/>
<dbReference type="EMBL" id="RKLN01000001">
    <property type="protein sequence ID" value="RVW06698.1"/>
    <property type="molecule type" value="Genomic_DNA"/>
</dbReference>
<dbReference type="Proteomes" id="UP000284333">
    <property type="component" value="Unassembled WGS sequence"/>
</dbReference>
<dbReference type="OrthoDB" id="3256619at2"/>
<protein>
    <submittedName>
        <fullName evidence="1">Uncharacterized protein</fullName>
    </submittedName>
</protein>
<dbReference type="NCBIfam" id="NF042914">
    <property type="entry name" value="SAV915_dom"/>
    <property type="match status" value="1"/>
</dbReference>
<comment type="caution">
    <text evidence="1">The sequence shown here is derived from an EMBL/GenBank/DDBJ whole genome shotgun (WGS) entry which is preliminary data.</text>
</comment>
<sequence length="92" mass="10176">MPAEFPPVVYLPCAKDVADPEHAEIELRRTRDGRMALLAYSALDRLHACCGAHQPWIVVGTPALDLVMKSQPFDLLLLDVVIPEAERRGSVL</sequence>
<name>A0A3S3ARF7_9NOCA</name>
<gene>
    <name evidence="1" type="ORF">EF834_00425</name>
</gene>
<organism evidence="1 2">
    <name type="scientific">Rhodococcus spongiicola</name>
    <dbReference type="NCBI Taxonomy" id="2487352"/>
    <lineage>
        <taxon>Bacteria</taxon>
        <taxon>Bacillati</taxon>
        <taxon>Actinomycetota</taxon>
        <taxon>Actinomycetes</taxon>
        <taxon>Mycobacteriales</taxon>
        <taxon>Nocardiaceae</taxon>
        <taxon>Rhodococcus</taxon>
    </lineage>
</organism>
<dbReference type="InterPro" id="IPR049975">
    <property type="entry name" value="SAV_915-like_dom"/>
</dbReference>
<evidence type="ECO:0000313" key="2">
    <source>
        <dbReference type="Proteomes" id="UP000284333"/>
    </source>
</evidence>
<evidence type="ECO:0000313" key="1">
    <source>
        <dbReference type="EMBL" id="RVW06698.1"/>
    </source>
</evidence>
<keyword evidence="2" id="KW-1185">Reference proteome</keyword>